<evidence type="ECO:0000313" key="10">
    <source>
        <dbReference type="Proteomes" id="UP000813385"/>
    </source>
</evidence>
<dbReference type="InterPro" id="IPR001365">
    <property type="entry name" value="A_deaminase_dom"/>
</dbReference>
<dbReference type="PANTHER" id="PTHR11409">
    <property type="entry name" value="ADENOSINE DEAMINASE"/>
    <property type="match status" value="1"/>
</dbReference>
<comment type="caution">
    <text evidence="9">The sequence shown here is derived from an EMBL/GenBank/DDBJ whole genome shotgun (WGS) entry which is preliminary data.</text>
</comment>
<dbReference type="AlphaFoldDB" id="A0A8K0X7C5"/>
<dbReference type="PANTHER" id="PTHR11409:SF42">
    <property type="entry name" value="ADENOSINE DEAMINASE-LIKE PROTEIN"/>
    <property type="match status" value="1"/>
</dbReference>
<keyword evidence="3" id="KW-0479">Metal-binding</keyword>
<evidence type="ECO:0000256" key="2">
    <source>
        <dbReference type="ARBA" id="ARBA00006676"/>
    </source>
</evidence>
<name>A0A8K0X7C5_9PEZI</name>
<dbReference type="GO" id="GO:0006154">
    <property type="term" value="P:adenosine catabolic process"/>
    <property type="evidence" value="ECO:0007669"/>
    <property type="project" value="TreeGrafter"/>
</dbReference>
<comment type="similarity">
    <text evidence="2">Belongs to the metallo-dependent hydrolases superfamily. Adenosine and AMP deaminases family.</text>
</comment>
<dbReference type="InterPro" id="IPR032466">
    <property type="entry name" value="Metal_Hydrolase"/>
</dbReference>
<keyword evidence="6" id="KW-0546">Nucleotide metabolism</keyword>
<dbReference type="GO" id="GO:0009117">
    <property type="term" value="P:nucleotide metabolic process"/>
    <property type="evidence" value="ECO:0007669"/>
    <property type="project" value="UniProtKB-KW"/>
</dbReference>
<dbReference type="EMBL" id="JAGPXD010000001">
    <property type="protein sequence ID" value="KAH7374672.1"/>
    <property type="molecule type" value="Genomic_DNA"/>
</dbReference>
<dbReference type="Gene3D" id="3.20.20.140">
    <property type="entry name" value="Metal-dependent hydrolases"/>
    <property type="match status" value="1"/>
</dbReference>
<accession>A0A8K0X7C5</accession>
<evidence type="ECO:0000256" key="1">
    <source>
        <dbReference type="ARBA" id="ARBA00001947"/>
    </source>
</evidence>
<dbReference type="SUPFAM" id="SSF51556">
    <property type="entry name" value="Metallo-dependent hydrolases"/>
    <property type="match status" value="1"/>
</dbReference>
<dbReference type="GO" id="GO:0004000">
    <property type="term" value="F:adenosine deaminase activity"/>
    <property type="evidence" value="ECO:0007669"/>
    <property type="project" value="TreeGrafter"/>
</dbReference>
<reference evidence="9" key="1">
    <citation type="journal article" date="2021" name="Nat. Commun.">
        <title>Genetic determinants of endophytism in the Arabidopsis root mycobiome.</title>
        <authorList>
            <person name="Mesny F."/>
            <person name="Miyauchi S."/>
            <person name="Thiergart T."/>
            <person name="Pickel B."/>
            <person name="Atanasova L."/>
            <person name="Karlsson M."/>
            <person name="Huettel B."/>
            <person name="Barry K.W."/>
            <person name="Haridas S."/>
            <person name="Chen C."/>
            <person name="Bauer D."/>
            <person name="Andreopoulos W."/>
            <person name="Pangilinan J."/>
            <person name="LaButti K."/>
            <person name="Riley R."/>
            <person name="Lipzen A."/>
            <person name="Clum A."/>
            <person name="Drula E."/>
            <person name="Henrissat B."/>
            <person name="Kohler A."/>
            <person name="Grigoriev I.V."/>
            <person name="Martin F.M."/>
            <person name="Hacquard S."/>
        </authorList>
    </citation>
    <scope>NUCLEOTIDE SEQUENCE</scope>
    <source>
        <strain evidence="9">MPI-CAGE-AT-0016</strain>
    </source>
</reference>
<evidence type="ECO:0000256" key="4">
    <source>
        <dbReference type="ARBA" id="ARBA00022801"/>
    </source>
</evidence>
<comment type="catalytic activity">
    <reaction evidence="7">
        <text>N(6)-methyl-AMP + H2O + H(+) = IMP + methylamine</text>
        <dbReference type="Rhea" id="RHEA:16001"/>
        <dbReference type="ChEBI" id="CHEBI:15377"/>
        <dbReference type="ChEBI" id="CHEBI:15378"/>
        <dbReference type="ChEBI" id="CHEBI:58053"/>
        <dbReference type="ChEBI" id="CHEBI:59338"/>
        <dbReference type="ChEBI" id="CHEBI:144842"/>
    </reaction>
    <physiologicalReaction direction="left-to-right" evidence="7">
        <dbReference type="Rhea" id="RHEA:16002"/>
    </physiologicalReaction>
</comment>
<dbReference type="CDD" id="cd00443">
    <property type="entry name" value="ADA_AMPD"/>
    <property type="match status" value="1"/>
</dbReference>
<dbReference type="OrthoDB" id="272271at2759"/>
<dbReference type="InterPro" id="IPR006330">
    <property type="entry name" value="Ado/ade_deaminase"/>
</dbReference>
<dbReference type="GO" id="GO:0046872">
    <property type="term" value="F:metal ion binding"/>
    <property type="evidence" value="ECO:0007669"/>
    <property type="project" value="UniProtKB-KW"/>
</dbReference>
<dbReference type="GO" id="GO:0046103">
    <property type="term" value="P:inosine biosynthetic process"/>
    <property type="evidence" value="ECO:0007669"/>
    <property type="project" value="TreeGrafter"/>
</dbReference>
<keyword evidence="4" id="KW-0378">Hydrolase</keyword>
<keyword evidence="5" id="KW-0862">Zinc</keyword>
<evidence type="ECO:0000256" key="7">
    <source>
        <dbReference type="ARBA" id="ARBA00048787"/>
    </source>
</evidence>
<feature type="domain" description="Adenosine deaminase" evidence="8">
    <location>
        <begin position="7"/>
        <end position="346"/>
    </location>
</feature>
<proteinExistence type="inferred from homology"/>
<sequence>MDYKALPKIELHAHLTGSISRQTLRDIWAPKHAAGLLTIEDPALVMPEGKHDYDLKTFFPLFSSYIYSLLTDAPSLTLATRSVLTDFAADGVTYLELRTTPRRVLSPDGSLLLTREAYVRTVLDAIDAWERDHAPLSMHTRLILSVDRRDSPADAAETLRIASTLRGRVVGIDLCGDPCARAPGDERGSVDVFTPVFKEAREQGLKVTVHFAEAPVSSTDEELATLMAWRPDRLGHVICLSPEIKDVVRARGREGGIGLELCLSCNVQAKMVTGGFPGHHLGEWMGAEGCNVSLGTDDVGVFGSPLSNEYRLAAEHFGLSDEQTRQLARQGINSIFGGEDEKERLRRIMW</sequence>
<gene>
    <name evidence="9" type="ORF">B0T11DRAFT_268984</name>
</gene>
<dbReference type="Proteomes" id="UP000813385">
    <property type="component" value="Unassembled WGS sequence"/>
</dbReference>
<evidence type="ECO:0000256" key="5">
    <source>
        <dbReference type="ARBA" id="ARBA00022833"/>
    </source>
</evidence>
<evidence type="ECO:0000313" key="9">
    <source>
        <dbReference type="EMBL" id="KAH7374672.1"/>
    </source>
</evidence>
<protein>
    <submittedName>
        <fullName evidence="9">Adenosine deaminase</fullName>
    </submittedName>
</protein>
<evidence type="ECO:0000259" key="8">
    <source>
        <dbReference type="Pfam" id="PF00962"/>
    </source>
</evidence>
<dbReference type="Pfam" id="PF00962">
    <property type="entry name" value="A_deaminase"/>
    <property type="match status" value="1"/>
</dbReference>
<organism evidence="9 10">
    <name type="scientific">Plectosphaerella cucumerina</name>
    <dbReference type="NCBI Taxonomy" id="40658"/>
    <lineage>
        <taxon>Eukaryota</taxon>
        <taxon>Fungi</taxon>
        <taxon>Dikarya</taxon>
        <taxon>Ascomycota</taxon>
        <taxon>Pezizomycotina</taxon>
        <taxon>Sordariomycetes</taxon>
        <taxon>Hypocreomycetidae</taxon>
        <taxon>Glomerellales</taxon>
        <taxon>Plectosphaerellaceae</taxon>
        <taxon>Plectosphaerella</taxon>
    </lineage>
</organism>
<evidence type="ECO:0000256" key="6">
    <source>
        <dbReference type="ARBA" id="ARBA00023080"/>
    </source>
</evidence>
<comment type="cofactor">
    <cofactor evidence="1">
        <name>Zn(2+)</name>
        <dbReference type="ChEBI" id="CHEBI:29105"/>
    </cofactor>
</comment>
<keyword evidence="10" id="KW-1185">Reference proteome</keyword>
<evidence type="ECO:0000256" key="3">
    <source>
        <dbReference type="ARBA" id="ARBA00022723"/>
    </source>
</evidence>